<organism evidence="1 2">
    <name type="scientific">Candidatus Taylorbacteria bacterium RIFCSPLOWO2_01_FULL_45_15b</name>
    <dbReference type="NCBI Taxonomy" id="1802319"/>
    <lineage>
        <taxon>Bacteria</taxon>
        <taxon>Candidatus Tayloriibacteriota</taxon>
    </lineage>
</organism>
<evidence type="ECO:0000313" key="2">
    <source>
        <dbReference type="Proteomes" id="UP000176221"/>
    </source>
</evidence>
<evidence type="ECO:0000313" key="1">
    <source>
        <dbReference type="EMBL" id="OHA32400.1"/>
    </source>
</evidence>
<dbReference type="EMBL" id="MHRX01000047">
    <property type="protein sequence ID" value="OHA32400.1"/>
    <property type="molecule type" value="Genomic_DNA"/>
</dbReference>
<comment type="caution">
    <text evidence="1">The sequence shown here is derived from an EMBL/GenBank/DDBJ whole genome shotgun (WGS) entry which is preliminary data.</text>
</comment>
<dbReference type="GO" id="GO:0047355">
    <property type="term" value="F:CDP-glycerol glycerophosphotransferase activity"/>
    <property type="evidence" value="ECO:0007669"/>
    <property type="project" value="InterPro"/>
</dbReference>
<dbReference type="Gene3D" id="3.40.50.12580">
    <property type="match status" value="1"/>
</dbReference>
<dbReference type="InterPro" id="IPR043148">
    <property type="entry name" value="TagF_C"/>
</dbReference>
<sequence>MKTILITAFQAVAVKNILRTKVITSLLETDSVRIICLVRYPERVEYYKKELPYAHTKYVAFSGIPHGVYEKIFSFLKFQTIKTRTTDLKRFAHAKDTKNYVSYWLGLCFNRLFAHRLLRRFLRFLDFHLVKNQESDNILKIYRPDIVVLTHLFDDTEISILRSAKKRSNVKTIGFVNSWDKLTARSSIRILPDKILVYNEITKQEAMLHADISEKNIDIIGIPQYDQYFSEQFQTREDFCKQLGLNVSKEIILFAPIGMTYSDFDLEMIDMLHAVIDEKKLIPNAQLLVRFQPNDFFDERKLEKRPWLLYDRPGLRYGSVRGGDWDMTFRDLEHLKNTLHHTSLLISYASSLAVDAAILNKPVININFELQKSGKFSKSPTLYYRTEHYNKALSSGGIRLVGTIEELISSSLQYLKNPLLHSSERAHLVKEQCHFTDGSSGKRMANSILN</sequence>
<dbReference type="InterPro" id="IPR007554">
    <property type="entry name" value="Glycerophosphate_synth"/>
</dbReference>
<dbReference type="GO" id="GO:0016020">
    <property type="term" value="C:membrane"/>
    <property type="evidence" value="ECO:0007669"/>
    <property type="project" value="InterPro"/>
</dbReference>
<dbReference type="AlphaFoldDB" id="A0A1G2N8J3"/>
<dbReference type="Pfam" id="PF04464">
    <property type="entry name" value="Glyphos_transf"/>
    <property type="match status" value="1"/>
</dbReference>
<dbReference type="Proteomes" id="UP000176221">
    <property type="component" value="Unassembled WGS sequence"/>
</dbReference>
<evidence type="ECO:0008006" key="3">
    <source>
        <dbReference type="Google" id="ProtNLM"/>
    </source>
</evidence>
<accession>A0A1G2N8J3</accession>
<dbReference type="STRING" id="1802319.A2928_00125"/>
<reference evidence="1 2" key="1">
    <citation type="journal article" date="2016" name="Nat. Commun.">
        <title>Thousands of microbial genomes shed light on interconnected biogeochemical processes in an aquifer system.</title>
        <authorList>
            <person name="Anantharaman K."/>
            <person name="Brown C.T."/>
            <person name="Hug L.A."/>
            <person name="Sharon I."/>
            <person name="Castelle C.J."/>
            <person name="Probst A.J."/>
            <person name="Thomas B.C."/>
            <person name="Singh A."/>
            <person name="Wilkins M.J."/>
            <person name="Karaoz U."/>
            <person name="Brodie E.L."/>
            <person name="Williams K.H."/>
            <person name="Hubbard S.S."/>
            <person name="Banfield J.F."/>
        </authorList>
    </citation>
    <scope>NUCLEOTIDE SEQUENCE [LARGE SCALE GENOMIC DNA]</scope>
</reference>
<gene>
    <name evidence="1" type="ORF">A2928_00125</name>
</gene>
<proteinExistence type="predicted"/>
<dbReference type="SUPFAM" id="SSF53756">
    <property type="entry name" value="UDP-Glycosyltransferase/glycogen phosphorylase"/>
    <property type="match status" value="1"/>
</dbReference>
<protein>
    <recommendedName>
        <fullName evidence="3">Diacylglycerol glucosyltransferase N-terminal domain-containing protein</fullName>
    </recommendedName>
</protein>
<name>A0A1G2N8J3_9BACT</name>